<feature type="signal peptide" evidence="10">
    <location>
        <begin position="1"/>
        <end position="29"/>
    </location>
</feature>
<keyword evidence="14" id="KW-1185">Reference proteome</keyword>
<evidence type="ECO:0000259" key="11">
    <source>
        <dbReference type="PROSITE" id="PS50109"/>
    </source>
</evidence>
<dbReference type="SUPFAM" id="SSF48452">
    <property type="entry name" value="TPR-like"/>
    <property type="match status" value="2"/>
</dbReference>
<dbReference type="SMART" id="SM00028">
    <property type="entry name" value="TPR"/>
    <property type="match status" value="5"/>
</dbReference>
<dbReference type="SUPFAM" id="SSF47384">
    <property type="entry name" value="Homodimeric domain of signal transducing histidine kinase"/>
    <property type="match status" value="1"/>
</dbReference>
<dbReference type="InterPro" id="IPR019734">
    <property type="entry name" value="TPR_rpt"/>
</dbReference>
<keyword evidence="9" id="KW-0472">Membrane</keyword>
<feature type="transmembrane region" description="Helical" evidence="9">
    <location>
        <begin position="435"/>
        <end position="454"/>
    </location>
</feature>
<dbReference type="EC" id="2.7.13.3" evidence="2"/>
<dbReference type="PANTHER" id="PTHR43047:SF72">
    <property type="entry name" value="OSMOSENSING HISTIDINE PROTEIN KINASE SLN1"/>
    <property type="match status" value="1"/>
</dbReference>
<dbReference type="Gene3D" id="3.30.565.10">
    <property type="entry name" value="Histidine kinase-like ATPase, C-terminal domain"/>
    <property type="match status" value="1"/>
</dbReference>
<dbReference type="InterPro" id="IPR003594">
    <property type="entry name" value="HATPase_dom"/>
</dbReference>
<dbReference type="PRINTS" id="PR00344">
    <property type="entry name" value="BCTRLSENSOR"/>
</dbReference>
<evidence type="ECO:0000256" key="9">
    <source>
        <dbReference type="SAM" id="Phobius"/>
    </source>
</evidence>
<evidence type="ECO:0000256" key="5">
    <source>
        <dbReference type="ARBA" id="ARBA00022777"/>
    </source>
</evidence>
<keyword evidence="7" id="KW-0802">TPR repeat</keyword>
<dbReference type="Gene3D" id="1.10.287.130">
    <property type="match status" value="1"/>
</dbReference>
<dbReference type="SUPFAM" id="SSF52172">
    <property type="entry name" value="CheY-like"/>
    <property type="match status" value="1"/>
</dbReference>
<dbReference type="InterPro" id="IPR036890">
    <property type="entry name" value="HATPase_C_sf"/>
</dbReference>
<dbReference type="Proteomes" id="UP001209257">
    <property type="component" value="Unassembled WGS sequence"/>
</dbReference>
<dbReference type="PROSITE" id="PS50005">
    <property type="entry name" value="TPR"/>
    <property type="match status" value="1"/>
</dbReference>
<evidence type="ECO:0000256" key="3">
    <source>
        <dbReference type="ARBA" id="ARBA00022553"/>
    </source>
</evidence>
<feature type="coiled-coil region" evidence="8">
    <location>
        <begin position="391"/>
        <end position="428"/>
    </location>
</feature>
<dbReference type="EMBL" id="JAOTJC010000008">
    <property type="protein sequence ID" value="MCU7555197.1"/>
    <property type="molecule type" value="Genomic_DNA"/>
</dbReference>
<keyword evidence="4" id="KW-0808">Transferase</keyword>
<dbReference type="PANTHER" id="PTHR43047">
    <property type="entry name" value="TWO-COMPONENT HISTIDINE PROTEIN KINASE"/>
    <property type="match status" value="1"/>
</dbReference>
<dbReference type="PROSITE" id="PS50109">
    <property type="entry name" value="HIS_KIN"/>
    <property type="match status" value="1"/>
</dbReference>
<evidence type="ECO:0000259" key="12">
    <source>
        <dbReference type="PROSITE" id="PS50110"/>
    </source>
</evidence>
<evidence type="ECO:0000313" key="13">
    <source>
        <dbReference type="EMBL" id="MCU7555197.1"/>
    </source>
</evidence>
<evidence type="ECO:0000256" key="4">
    <source>
        <dbReference type="ARBA" id="ARBA00022679"/>
    </source>
</evidence>
<feature type="domain" description="Response regulatory" evidence="12">
    <location>
        <begin position="726"/>
        <end position="841"/>
    </location>
</feature>
<dbReference type="RefSeq" id="WP_262994615.1">
    <property type="nucleotide sequence ID" value="NZ_JAOTJC010000008.1"/>
</dbReference>
<feature type="domain" description="Histidine kinase" evidence="11">
    <location>
        <begin position="484"/>
        <end position="705"/>
    </location>
</feature>
<evidence type="ECO:0000256" key="8">
    <source>
        <dbReference type="SAM" id="Coils"/>
    </source>
</evidence>
<gene>
    <name evidence="13" type="ORF">OCL06_11375</name>
</gene>
<evidence type="ECO:0000313" key="14">
    <source>
        <dbReference type="Proteomes" id="UP001209257"/>
    </source>
</evidence>
<dbReference type="InterPro" id="IPR036097">
    <property type="entry name" value="HisK_dim/P_sf"/>
</dbReference>
<keyword evidence="9" id="KW-1133">Transmembrane helix</keyword>
<dbReference type="SUPFAM" id="SSF55874">
    <property type="entry name" value="ATPase domain of HSP90 chaperone/DNA topoisomerase II/histidine kinase"/>
    <property type="match status" value="1"/>
</dbReference>
<organism evidence="13 14">
    <name type="scientific">Alteromonas salexigens</name>
    <dbReference type="NCBI Taxonomy" id="2982530"/>
    <lineage>
        <taxon>Bacteria</taxon>
        <taxon>Pseudomonadati</taxon>
        <taxon>Pseudomonadota</taxon>
        <taxon>Gammaproteobacteria</taxon>
        <taxon>Alteromonadales</taxon>
        <taxon>Alteromonadaceae</taxon>
        <taxon>Alteromonas/Salinimonas group</taxon>
        <taxon>Alteromonas</taxon>
    </lineage>
</organism>
<feature type="repeat" description="TPR" evidence="7">
    <location>
        <begin position="226"/>
        <end position="259"/>
    </location>
</feature>
<dbReference type="InterPro" id="IPR011990">
    <property type="entry name" value="TPR-like_helical_dom_sf"/>
</dbReference>
<dbReference type="Pfam" id="PF00072">
    <property type="entry name" value="Response_reg"/>
    <property type="match status" value="1"/>
</dbReference>
<dbReference type="InterPro" id="IPR004358">
    <property type="entry name" value="Sig_transdc_His_kin-like_C"/>
</dbReference>
<keyword evidence="5" id="KW-0418">Kinase</keyword>
<comment type="catalytic activity">
    <reaction evidence="1">
        <text>ATP + protein L-histidine = ADP + protein N-phospho-L-histidine.</text>
        <dbReference type="EC" id="2.7.13.3"/>
    </reaction>
</comment>
<dbReference type="Pfam" id="PF00512">
    <property type="entry name" value="HisKA"/>
    <property type="match status" value="1"/>
</dbReference>
<feature type="modified residue" description="4-aspartylphosphate" evidence="6">
    <location>
        <position position="775"/>
    </location>
</feature>
<evidence type="ECO:0000256" key="2">
    <source>
        <dbReference type="ARBA" id="ARBA00012438"/>
    </source>
</evidence>
<keyword evidence="10" id="KW-0732">Signal</keyword>
<dbReference type="InterPro" id="IPR001789">
    <property type="entry name" value="Sig_transdc_resp-reg_receiver"/>
</dbReference>
<evidence type="ECO:0000256" key="6">
    <source>
        <dbReference type="PROSITE-ProRule" id="PRU00169"/>
    </source>
</evidence>
<dbReference type="Gene3D" id="1.25.40.10">
    <property type="entry name" value="Tetratricopeptide repeat domain"/>
    <property type="match status" value="1"/>
</dbReference>
<protein>
    <recommendedName>
        <fullName evidence="2">histidine kinase</fullName>
        <ecNumber evidence="2">2.7.13.3</ecNumber>
    </recommendedName>
</protein>
<dbReference type="InterPro" id="IPR003661">
    <property type="entry name" value="HisK_dim/P_dom"/>
</dbReference>
<sequence>MVLQRKFAPRFRQCALALIVWLCSFSVLADVSRQLESFEQRLASETPMPIGQITETLAMWLGDPAYSRNEKAQIAADYAWYMITLNQAAEPALIEQLSRLASPPEYGPAIKMGLARMHSINANYEQSYSLFEQVLANKNISPRLRAVTISYLMVTNSENQAFATNGQLIDTLNDLLRSEGLTDLWPLYYNKVADYYHSIQQLDIALEHYAESLEGARENKDWVLVSDNLYASGILYRNKENYGEAIRYFEQALDNDRNIDINYSEYLALYGMATTYFRAGQLDKALTLSDRVTSHPLTSPFFDSEIYKWKAKAYLELGDPDKAREALQVSRQMFDQDRPEEQTTWRAELEQIAAFIAASEGNYKTAYEQYTQFHQAYLDAKKYDDLELIESSQLVYQIEQEKAKANMLEEENRAISELLAAQDDARETERQFNQWLIILVALTLVTLAIILILLKKSRQTMALNAKARDQAQLHNRLKSEFISNISHEIRTPLNAIIGFGQVLTEQLQDARHKKLIYQVTNSSEMLLQLINDLLDFSKIEAGKLALDPGPYNIKRSLKKLGDIFSAQAQAKELSLVFKIDPETPKLLIFDELRFKQVLANLMSNAIKFSERGKVEIGVVTAGMTDTHCRLKVWVKDTGIGISEEQQQRLFQPFTQAESSTARKFGGSGLGLHICNQLLALMGSDMQLESEPGVGTTFSFEVNLPRTRQQEKSALEADYSTEFLYTRVLLVEDNDINVEVLQAMLNTTNLDITRVENGKQALDTLANHEFDIILMDIQMPEMDGYEASRRIREQLALDTPILALTANAMQQDIDACLQVGMDGHISKPIQKSHLLGSLQPFLNPPQKTASVQGA</sequence>
<dbReference type="PROSITE" id="PS50110">
    <property type="entry name" value="RESPONSE_REGULATORY"/>
    <property type="match status" value="1"/>
</dbReference>
<dbReference type="CDD" id="cd00082">
    <property type="entry name" value="HisKA"/>
    <property type="match status" value="1"/>
</dbReference>
<dbReference type="Pfam" id="PF13424">
    <property type="entry name" value="TPR_12"/>
    <property type="match status" value="1"/>
</dbReference>
<dbReference type="InterPro" id="IPR011006">
    <property type="entry name" value="CheY-like_superfamily"/>
</dbReference>
<keyword evidence="8" id="KW-0175">Coiled coil</keyword>
<dbReference type="SMART" id="SM00448">
    <property type="entry name" value="REC"/>
    <property type="match status" value="1"/>
</dbReference>
<feature type="chain" id="PRO_5046625147" description="histidine kinase" evidence="10">
    <location>
        <begin position="30"/>
        <end position="853"/>
    </location>
</feature>
<dbReference type="InterPro" id="IPR005467">
    <property type="entry name" value="His_kinase_dom"/>
</dbReference>
<reference evidence="14" key="1">
    <citation type="submission" date="2023-07" db="EMBL/GenBank/DDBJ databases">
        <title>Study on multiphase classification of strain Alteromonas salexigens isolated from the Yellow Sea.</title>
        <authorList>
            <person name="Sun L."/>
        </authorList>
    </citation>
    <scope>NUCLEOTIDE SEQUENCE [LARGE SCALE GENOMIC DNA]</scope>
    <source>
        <strain evidence="14">ASW11-19</strain>
    </source>
</reference>
<dbReference type="CDD" id="cd16922">
    <property type="entry name" value="HATPase_EvgS-ArcB-TorS-like"/>
    <property type="match status" value="1"/>
</dbReference>
<keyword evidence="9" id="KW-0812">Transmembrane</keyword>
<accession>A0ABT2VQP5</accession>
<dbReference type="CDD" id="cd17546">
    <property type="entry name" value="REC_hyHK_CKI1_RcsC-like"/>
    <property type="match status" value="1"/>
</dbReference>
<dbReference type="Pfam" id="PF02518">
    <property type="entry name" value="HATPase_c"/>
    <property type="match status" value="1"/>
</dbReference>
<name>A0ABT2VQP5_9ALTE</name>
<dbReference type="Gene3D" id="3.40.50.2300">
    <property type="match status" value="1"/>
</dbReference>
<dbReference type="SMART" id="SM00388">
    <property type="entry name" value="HisKA"/>
    <property type="match status" value="1"/>
</dbReference>
<evidence type="ECO:0000256" key="10">
    <source>
        <dbReference type="SAM" id="SignalP"/>
    </source>
</evidence>
<keyword evidence="3 6" id="KW-0597">Phosphoprotein</keyword>
<dbReference type="SMART" id="SM00387">
    <property type="entry name" value="HATPase_c"/>
    <property type="match status" value="1"/>
</dbReference>
<evidence type="ECO:0000256" key="1">
    <source>
        <dbReference type="ARBA" id="ARBA00000085"/>
    </source>
</evidence>
<comment type="caution">
    <text evidence="13">The sequence shown here is derived from an EMBL/GenBank/DDBJ whole genome shotgun (WGS) entry which is preliminary data.</text>
</comment>
<proteinExistence type="predicted"/>
<evidence type="ECO:0000256" key="7">
    <source>
        <dbReference type="PROSITE-ProRule" id="PRU00339"/>
    </source>
</evidence>